<name>A0A1W4WY28_AGRPL</name>
<feature type="region of interest" description="Disordered" evidence="5">
    <location>
        <begin position="237"/>
        <end position="260"/>
    </location>
</feature>
<dbReference type="InterPro" id="IPR004162">
    <property type="entry name" value="SINA-like_animal"/>
</dbReference>
<dbReference type="GO" id="GO:0008270">
    <property type="term" value="F:zinc ion binding"/>
    <property type="evidence" value="ECO:0007669"/>
    <property type="project" value="UniProtKB-KW"/>
</dbReference>
<evidence type="ECO:0000256" key="5">
    <source>
        <dbReference type="SAM" id="MobiDB-lite"/>
    </source>
</evidence>
<keyword evidence="1" id="KW-0479">Metal-binding</keyword>
<dbReference type="RefSeq" id="XP_018328786.1">
    <property type="nucleotide sequence ID" value="XM_018473284.2"/>
</dbReference>
<dbReference type="Gene3D" id="3.30.40.10">
    <property type="entry name" value="Zinc/RING finger domain, C3HC4 (zinc finger)"/>
    <property type="match status" value="1"/>
</dbReference>
<keyword evidence="3" id="KW-0862">Zinc</keyword>
<dbReference type="InterPro" id="IPR013083">
    <property type="entry name" value="Znf_RING/FYVE/PHD"/>
</dbReference>
<evidence type="ECO:0000256" key="4">
    <source>
        <dbReference type="PROSITE-ProRule" id="PRU00455"/>
    </source>
</evidence>
<evidence type="ECO:0000313" key="8">
    <source>
        <dbReference type="RefSeq" id="XP_018328786.1"/>
    </source>
</evidence>
<proteinExistence type="predicted"/>
<evidence type="ECO:0000256" key="2">
    <source>
        <dbReference type="ARBA" id="ARBA00022771"/>
    </source>
</evidence>
<dbReference type="PANTHER" id="PTHR45877:SF2">
    <property type="entry name" value="E3 UBIQUITIN-PROTEIN LIGASE SINA-RELATED"/>
    <property type="match status" value="1"/>
</dbReference>
<dbReference type="GO" id="GO:0061630">
    <property type="term" value="F:ubiquitin protein ligase activity"/>
    <property type="evidence" value="ECO:0007669"/>
    <property type="project" value="TreeGrafter"/>
</dbReference>
<dbReference type="PANTHER" id="PTHR45877">
    <property type="entry name" value="E3 UBIQUITIN-PROTEIN LIGASE SIAH2"/>
    <property type="match status" value="1"/>
</dbReference>
<protein>
    <submittedName>
        <fullName evidence="8">Uncharacterized protein LOC108739398 isoform X1</fullName>
    </submittedName>
</protein>
<gene>
    <name evidence="8" type="primary">LOC108739398</name>
</gene>
<accession>A0A1W4WY28</accession>
<dbReference type="GO" id="GO:0016567">
    <property type="term" value="P:protein ubiquitination"/>
    <property type="evidence" value="ECO:0007669"/>
    <property type="project" value="UniProtKB-UniPathway"/>
</dbReference>
<reference evidence="8" key="1">
    <citation type="submission" date="2025-08" db="UniProtKB">
        <authorList>
            <consortium name="RefSeq"/>
        </authorList>
    </citation>
    <scope>IDENTIFICATION</scope>
    <source>
        <tissue evidence="8">Entire body</tissue>
    </source>
</reference>
<evidence type="ECO:0000256" key="3">
    <source>
        <dbReference type="ARBA" id="ARBA00022833"/>
    </source>
</evidence>
<dbReference type="SUPFAM" id="SSF49599">
    <property type="entry name" value="TRAF domain-like"/>
    <property type="match status" value="1"/>
</dbReference>
<organism evidence="7 8">
    <name type="scientific">Agrilus planipennis</name>
    <name type="common">Emerald ash borer</name>
    <name type="synonym">Agrilus marcopoli</name>
    <dbReference type="NCBI Taxonomy" id="224129"/>
    <lineage>
        <taxon>Eukaryota</taxon>
        <taxon>Metazoa</taxon>
        <taxon>Ecdysozoa</taxon>
        <taxon>Arthropoda</taxon>
        <taxon>Hexapoda</taxon>
        <taxon>Insecta</taxon>
        <taxon>Pterygota</taxon>
        <taxon>Neoptera</taxon>
        <taxon>Endopterygota</taxon>
        <taxon>Coleoptera</taxon>
        <taxon>Polyphaga</taxon>
        <taxon>Elateriformia</taxon>
        <taxon>Buprestoidea</taxon>
        <taxon>Buprestidae</taxon>
        <taxon>Agrilinae</taxon>
        <taxon>Agrilus</taxon>
    </lineage>
</organism>
<dbReference type="GO" id="GO:0005737">
    <property type="term" value="C:cytoplasm"/>
    <property type="evidence" value="ECO:0007669"/>
    <property type="project" value="TreeGrafter"/>
</dbReference>
<dbReference type="InParanoid" id="A0A1W4WY28"/>
<evidence type="ECO:0000259" key="6">
    <source>
        <dbReference type="PROSITE" id="PS51081"/>
    </source>
</evidence>
<dbReference type="UniPathway" id="UPA00143"/>
<dbReference type="KEGG" id="apln:108739398"/>
<dbReference type="GO" id="GO:0043161">
    <property type="term" value="P:proteasome-mediated ubiquitin-dependent protein catabolic process"/>
    <property type="evidence" value="ECO:0007669"/>
    <property type="project" value="TreeGrafter"/>
</dbReference>
<keyword evidence="2 4" id="KW-0863">Zinc-finger</keyword>
<keyword evidence="7" id="KW-1185">Reference proteome</keyword>
<feature type="domain" description="SIAH-type" evidence="6">
    <location>
        <begin position="348"/>
        <end position="404"/>
    </location>
</feature>
<sequence length="511" mass="58716">MTNDNQIRMKLSRQKTLRGNMKVKVAKKIYLCPSMASDSCLWEGDSTEVLHHFEESHGEFLLESPSFVADVSKDNSQNYILHHHNNVFLLQTEYTKDEFKLTIRLRFLGSKEHANKIKYTIEVISGNFSFTNSHCHTGYNPVITNPSSGSVEVDVQGIMLICGRYNFGKLQCCVHIEDNWGEEDELRSRFERLRQSGSYTDESTDDDRSSVYSENLNETFNSHGFLQREDAIDEDSACELHESNSSSKVETSDSSNDDSESLLKKELTTDCSQPDEDDDESNAFNVMTNDEKLEQLKCSNCHNYMIPPIYLCLSGHGVCHNCMLFDCRVCQDFVTKNRNETLEVLSTTVNFPCRYSRNGCFAILGYSKIRIHEHNCTFCPYTCNICGFEGQVTEIRSHFRIAHPSLKVYESGDSYPFPNGSDFVVIDLNNGVFHCTASMFNSIMDWKVVFCGSTDRQFSCEVKVFGKRSTNHQIYFLEREENVYRMTVSQETLRSTGVKEKYARLYITKFW</sequence>
<dbReference type="GeneID" id="108739398"/>
<dbReference type="GO" id="GO:0031624">
    <property type="term" value="F:ubiquitin conjugating enzyme binding"/>
    <property type="evidence" value="ECO:0007669"/>
    <property type="project" value="TreeGrafter"/>
</dbReference>
<dbReference type="PROSITE" id="PS51081">
    <property type="entry name" value="ZF_SIAH"/>
    <property type="match status" value="1"/>
</dbReference>
<dbReference type="AlphaFoldDB" id="A0A1W4WY28"/>
<dbReference type="OrthoDB" id="4788989at2759"/>
<dbReference type="STRING" id="224129.A0A1W4WY28"/>
<evidence type="ECO:0000256" key="1">
    <source>
        <dbReference type="ARBA" id="ARBA00022723"/>
    </source>
</evidence>
<evidence type="ECO:0000313" key="7">
    <source>
        <dbReference type="Proteomes" id="UP000192223"/>
    </source>
</evidence>
<dbReference type="Proteomes" id="UP000192223">
    <property type="component" value="Unplaced"/>
</dbReference>
<dbReference type="InterPro" id="IPR013010">
    <property type="entry name" value="Znf_SIAH"/>
</dbReference>
<dbReference type="Pfam" id="PF21361">
    <property type="entry name" value="Sina_ZnF"/>
    <property type="match status" value="1"/>
</dbReference>